<feature type="region of interest" description="Disordered" evidence="1">
    <location>
        <begin position="150"/>
        <end position="178"/>
    </location>
</feature>
<gene>
    <name evidence="2" type="ORF">LTR69_004495</name>
</gene>
<comment type="caution">
    <text evidence="2">The sequence shown here is derived from an EMBL/GenBank/DDBJ whole genome shotgun (WGS) entry which is preliminary data.</text>
</comment>
<feature type="compositionally biased region" description="Polar residues" evidence="1">
    <location>
        <begin position="44"/>
        <end position="54"/>
    </location>
</feature>
<evidence type="ECO:0000256" key="1">
    <source>
        <dbReference type="SAM" id="MobiDB-lite"/>
    </source>
</evidence>
<keyword evidence="3" id="KW-1185">Reference proteome</keyword>
<dbReference type="EMBL" id="JAVRRF010000008">
    <property type="protein sequence ID" value="KAK5062137.1"/>
    <property type="molecule type" value="Genomic_DNA"/>
</dbReference>
<organism evidence="2 3">
    <name type="scientific">Exophiala sideris</name>
    <dbReference type="NCBI Taxonomy" id="1016849"/>
    <lineage>
        <taxon>Eukaryota</taxon>
        <taxon>Fungi</taxon>
        <taxon>Dikarya</taxon>
        <taxon>Ascomycota</taxon>
        <taxon>Pezizomycotina</taxon>
        <taxon>Eurotiomycetes</taxon>
        <taxon>Chaetothyriomycetidae</taxon>
        <taxon>Chaetothyriales</taxon>
        <taxon>Herpotrichiellaceae</taxon>
        <taxon>Exophiala</taxon>
    </lineage>
</organism>
<dbReference type="Proteomes" id="UP001345691">
    <property type="component" value="Unassembled WGS sequence"/>
</dbReference>
<evidence type="ECO:0000313" key="2">
    <source>
        <dbReference type="EMBL" id="KAK5062137.1"/>
    </source>
</evidence>
<proteinExistence type="predicted"/>
<name>A0ABR0JEK7_9EURO</name>
<sequence>MSLHGEGSDERYYNDRDTNRHNRSSSSRDDQRRTRSYADEISAGTDNNWRNTSHNTRHDRVNDYNSRRDRDRSRSRSPVRRSSRDSPGSYTTNERRSEQPHHRNTSRQDPAGADQTSSHLTARHGPFFREADDADQPSRQGATLRAANPQALQDPPDAVPATQNNSADEPAGQQVASSAAIPAEFRMSAQSQPFDPEGTILWNHEQFQSNMQNPAPNSADAVVERPTRMQSNVQNPPSIPAAVLEEDHAHLRNNEPEPTSRPLSQDAEHEDQIQAGADSLPQQTDYFQLVLEGKLNLSDIGGDLGGRVQQKLEDFAKCQCLDAELMDELLSEFREHGKTSAHVAAFKQHQMVRTTLTGEYDELKARLALLKKSTSDSRTKLQAEQDQHSPYENGLLSMQVEHSHLGELLALEKRWGELEAEKETFLNEEERLRTEQAKLFNDMAEAGGDS</sequence>
<feature type="compositionally biased region" description="Basic and acidic residues" evidence="1">
    <location>
        <begin position="56"/>
        <end position="74"/>
    </location>
</feature>
<evidence type="ECO:0000313" key="3">
    <source>
        <dbReference type="Proteomes" id="UP001345691"/>
    </source>
</evidence>
<accession>A0ABR0JEK7</accession>
<feature type="region of interest" description="Disordered" evidence="1">
    <location>
        <begin position="1"/>
        <end position="119"/>
    </location>
</feature>
<feature type="compositionally biased region" description="Basic and acidic residues" evidence="1">
    <location>
        <begin position="1"/>
        <end position="38"/>
    </location>
</feature>
<protein>
    <submittedName>
        <fullName evidence="2">Uncharacterized protein</fullName>
    </submittedName>
</protein>
<reference evidence="2 3" key="1">
    <citation type="submission" date="2023-08" db="EMBL/GenBank/DDBJ databases">
        <title>Black Yeasts Isolated from many extreme environments.</title>
        <authorList>
            <person name="Coleine C."/>
            <person name="Stajich J.E."/>
            <person name="Selbmann L."/>
        </authorList>
    </citation>
    <scope>NUCLEOTIDE SEQUENCE [LARGE SCALE GENOMIC DNA]</scope>
    <source>
        <strain evidence="2 3">CCFEE 6328</strain>
    </source>
</reference>